<dbReference type="AlphaFoldDB" id="A0A0D3JJ74"/>
<dbReference type="HOGENOM" id="CLU_2459428_0_0_1"/>
<dbReference type="PANTHER" id="PTHR47670:SF1">
    <property type="entry name" value="ADENYLYLSULFATASE HINT3"/>
    <property type="match status" value="1"/>
</dbReference>
<comment type="caution">
    <text evidence="1">Lacks conserved residue(s) required for the propagation of feature annotation.</text>
</comment>
<reference evidence="4" key="2">
    <citation type="submission" date="2024-10" db="UniProtKB">
        <authorList>
            <consortium name="EnsemblProtists"/>
        </authorList>
    </citation>
    <scope>IDENTIFICATION</scope>
</reference>
<organism evidence="4 5">
    <name type="scientific">Emiliania huxleyi (strain CCMP1516)</name>
    <dbReference type="NCBI Taxonomy" id="280463"/>
    <lineage>
        <taxon>Eukaryota</taxon>
        <taxon>Haptista</taxon>
        <taxon>Haptophyta</taxon>
        <taxon>Prymnesiophyceae</taxon>
        <taxon>Isochrysidales</taxon>
        <taxon>Noelaerhabdaceae</taxon>
        <taxon>Emiliania</taxon>
    </lineage>
</organism>
<dbReference type="RefSeq" id="XP_005775988.1">
    <property type="nucleotide sequence ID" value="XM_005775931.1"/>
</dbReference>
<evidence type="ECO:0000256" key="1">
    <source>
        <dbReference type="PROSITE-ProRule" id="PRU00464"/>
    </source>
</evidence>
<dbReference type="PaxDb" id="2903-EOD23559"/>
<keyword evidence="5" id="KW-1185">Reference proteome</keyword>
<dbReference type="PRINTS" id="PR00332">
    <property type="entry name" value="HISTRIAD"/>
</dbReference>
<dbReference type="KEGG" id="ehx:EMIHUDRAFT_74373"/>
<dbReference type="PANTHER" id="PTHR47670">
    <property type="entry name" value="ADENYLYLSULFATASE HINT3"/>
    <property type="match status" value="1"/>
</dbReference>
<dbReference type="Gene3D" id="3.30.428.10">
    <property type="entry name" value="HIT-like"/>
    <property type="match status" value="1"/>
</dbReference>
<feature type="compositionally biased region" description="Pro residues" evidence="2">
    <location>
        <begin position="75"/>
        <end position="89"/>
    </location>
</feature>
<dbReference type="Pfam" id="PF01230">
    <property type="entry name" value="HIT"/>
    <property type="match status" value="1"/>
</dbReference>
<feature type="region of interest" description="Disordered" evidence="2">
    <location>
        <begin position="61"/>
        <end position="89"/>
    </location>
</feature>
<dbReference type="GeneID" id="17269103"/>
<dbReference type="EnsemblProtists" id="EOD23559">
    <property type="protein sequence ID" value="EOD23559"/>
    <property type="gene ID" value="EMIHUDRAFT_74373"/>
</dbReference>
<dbReference type="SUPFAM" id="SSF54197">
    <property type="entry name" value="HIT-like"/>
    <property type="match status" value="1"/>
</dbReference>
<accession>A0A0D3JJ74</accession>
<dbReference type="Proteomes" id="UP000013827">
    <property type="component" value="Unassembled WGS sequence"/>
</dbReference>
<dbReference type="eggNOG" id="ENOG502SGKC">
    <property type="taxonomic scope" value="Eukaryota"/>
</dbReference>
<dbReference type="STRING" id="2903.R1ERT2"/>
<reference evidence="5" key="1">
    <citation type="journal article" date="2013" name="Nature">
        <title>Pan genome of the phytoplankton Emiliania underpins its global distribution.</title>
        <authorList>
            <person name="Read B.A."/>
            <person name="Kegel J."/>
            <person name="Klute M.J."/>
            <person name="Kuo A."/>
            <person name="Lefebvre S.C."/>
            <person name="Maumus F."/>
            <person name="Mayer C."/>
            <person name="Miller J."/>
            <person name="Monier A."/>
            <person name="Salamov A."/>
            <person name="Young J."/>
            <person name="Aguilar M."/>
            <person name="Claverie J.M."/>
            <person name="Frickenhaus S."/>
            <person name="Gonzalez K."/>
            <person name="Herman E.K."/>
            <person name="Lin Y.C."/>
            <person name="Napier J."/>
            <person name="Ogata H."/>
            <person name="Sarno A.F."/>
            <person name="Shmutz J."/>
            <person name="Schroeder D."/>
            <person name="de Vargas C."/>
            <person name="Verret F."/>
            <person name="von Dassow P."/>
            <person name="Valentin K."/>
            <person name="Van de Peer Y."/>
            <person name="Wheeler G."/>
            <person name="Dacks J.B."/>
            <person name="Delwiche C.F."/>
            <person name="Dyhrman S.T."/>
            <person name="Glockner G."/>
            <person name="John U."/>
            <person name="Richards T."/>
            <person name="Worden A.Z."/>
            <person name="Zhang X."/>
            <person name="Grigoriev I.V."/>
            <person name="Allen A.E."/>
            <person name="Bidle K."/>
            <person name="Borodovsky M."/>
            <person name="Bowler C."/>
            <person name="Brownlee C."/>
            <person name="Cock J.M."/>
            <person name="Elias M."/>
            <person name="Gladyshev V.N."/>
            <person name="Groth M."/>
            <person name="Guda C."/>
            <person name="Hadaegh A."/>
            <person name="Iglesias-Rodriguez M.D."/>
            <person name="Jenkins J."/>
            <person name="Jones B.M."/>
            <person name="Lawson T."/>
            <person name="Leese F."/>
            <person name="Lindquist E."/>
            <person name="Lobanov A."/>
            <person name="Lomsadze A."/>
            <person name="Malik S.B."/>
            <person name="Marsh M.E."/>
            <person name="Mackinder L."/>
            <person name="Mock T."/>
            <person name="Mueller-Roeber B."/>
            <person name="Pagarete A."/>
            <person name="Parker M."/>
            <person name="Probert I."/>
            <person name="Quesneville H."/>
            <person name="Raines C."/>
            <person name="Rensing S.A."/>
            <person name="Riano-Pachon D.M."/>
            <person name="Richier S."/>
            <person name="Rokitta S."/>
            <person name="Shiraiwa Y."/>
            <person name="Soanes D.M."/>
            <person name="van der Giezen M."/>
            <person name="Wahlund T.M."/>
            <person name="Williams B."/>
            <person name="Wilson W."/>
            <person name="Wolfe G."/>
            <person name="Wurch L.L."/>
        </authorList>
    </citation>
    <scope>NUCLEOTIDE SEQUENCE</scope>
</reference>
<dbReference type="PROSITE" id="PS51084">
    <property type="entry name" value="HIT_2"/>
    <property type="match status" value="1"/>
</dbReference>
<sequence length="89" mass="9393">MPSASLASYDDSNIFAKILRGEIPSYKIFETEHALAILDAFPCCAGHSLLIPKACSRRSCQPPCHSSAAATPLAAPTPPPLPFSEPSPN</sequence>
<dbReference type="GO" id="GO:0006790">
    <property type="term" value="P:sulfur compound metabolic process"/>
    <property type="evidence" value="ECO:0007669"/>
    <property type="project" value="TreeGrafter"/>
</dbReference>
<dbReference type="InterPro" id="IPR011146">
    <property type="entry name" value="HIT-like"/>
</dbReference>
<protein>
    <recommendedName>
        <fullName evidence="3">HIT domain-containing protein</fullName>
    </recommendedName>
</protein>
<name>A0A0D3JJ74_EMIH1</name>
<evidence type="ECO:0000313" key="5">
    <source>
        <dbReference type="Proteomes" id="UP000013827"/>
    </source>
</evidence>
<dbReference type="GO" id="GO:0047627">
    <property type="term" value="F:adenylylsulfatase activity"/>
    <property type="evidence" value="ECO:0007669"/>
    <property type="project" value="TreeGrafter"/>
</dbReference>
<evidence type="ECO:0000259" key="3">
    <source>
        <dbReference type="PROSITE" id="PS51084"/>
    </source>
</evidence>
<proteinExistence type="predicted"/>
<evidence type="ECO:0000313" key="4">
    <source>
        <dbReference type="EnsemblProtists" id="EOD23559"/>
    </source>
</evidence>
<dbReference type="InterPro" id="IPR036265">
    <property type="entry name" value="HIT-like_sf"/>
</dbReference>
<dbReference type="InterPro" id="IPR001310">
    <property type="entry name" value="Histidine_triad_HIT"/>
</dbReference>
<evidence type="ECO:0000256" key="2">
    <source>
        <dbReference type="SAM" id="MobiDB-lite"/>
    </source>
</evidence>
<feature type="domain" description="HIT" evidence="3">
    <location>
        <begin position="14"/>
        <end position="53"/>
    </location>
</feature>
<dbReference type="GO" id="GO:0009150">
    <property type="term" value="P:purine ribonucleotide metabolic process"/>
    <property type="evidence" value="ECO:0007669"/>
    <property type="project" value="TreeGrafter"/>
</dbReference>